<dbReference type="AlphaFoldDB" id="A0A939J9P7"/>
<evidence type="ECO:0000313" key="2">
    <source>
        <dbReference type="EMBL" id="MBO0346611.1"/>
    </source>
</evidence>
<evidence type="ECO:0000313" key="3">
    <source>
        <dbReference type="Proteomes" id="UP000664779"/>
    </source>
</evidence>
<dbReference type="InterPro" id="IPR038696">
    <property type="entry name" value="IalB_sf"/>
</dbReference>
<dbReference type="Gene3D" id="2.60.40.1880">
    <property type="entry name" value="Invasion associated locus B (IalB) protein"/>
    <property type="match status" value="1"/>
</dbReference>
<accession>A0A939J9P7</accession>
<name>A0A939J9P7_9HYPH</name>
<feature type="chain" id="PRO_5037151848" evidence="1">
    <location>
        <begin position="24"/>
        <end position="169"/>
    </location>
</feature>
<dbReference type="Pfam" id="PF06776">
    <property type="entry name" value="IalB"/>
    <property type="match status" value="1"/>
</dbReference>
<organism evidence="2 3">
    <name type="scientific">Roseibium limicola</name>
    <dbReference type="NCBI Taxonomy" id="2816037"/>
    <lineage>
        <taxon>Bacteria</taxon>
        <taxon>Pseudomonadati</taxon>
        <taxon>Pseudomonadota</taxon>
        <taxon>Alphaproteobacteria</taxon>
        <taxon>Hyphomicrobiales</taxon>
        <taxon>Stappiaceae</taxon>
        <taxon>Roseibium</taxon>
    </lineage>
</organism>
<evidence type="ECO:0000256" key="1">
    <source>
        <dbReference type="SAM" id="SignalP"/>
    </source>
</evidence>
<dbReference type="EMBL" id="JAFLNF010000007">
    <property type="protein sequence ID" value="MBO0346611.1"/>
    <property type="molecule type" value="Genomic_DNA"/>
</dbReference>
<keyword evidence="1" id="KW-0732">Signal</keyword>
<dbReference type="Proteomes" id="UP000664779">
    <property type="component" value="Unassembled WGS sequence"/>
</dbReference>
<reference evidence="2" key="1">
    <citation type="submission" date="2021-03" db="EMBL/GenBank/DDBJ databases">
        <title>Roseibium sp. CAU 1637 isolated from Incheon.</title>
        <authorList>
            <person name="Kim W."/>
        </authorList>
    </citation>
    <scope>NUCLEOTIDE SEQUENCE</scope>
    <source>
        <strain evidence="2">CAU 1637</strain>
    </source>
</reference>
<comment type="caution">
    <text evidence="2">The sequence shown here is derived from an EMBL/GenBank/DDBJ whole genome shotgun (WGS) entry which is preliminary data.</text>
</comment>
<feature type="signal peptide" evidence="1">
    <location>
        <begin position="1"/>
        <end position="23"/>
    </location>
</feature>
<gene>
    <name evidence="2" type="ORF">J0X15_15370</name>
</gene>
<protein>
    <submittedName>
        <fullName evidence="2">Uncharacterized protein</fullName>
    </submittedName>
</protein>
<proteinExistence type="predicted"/>
<sequence length="169" mass="17873">MIEAKTLMAGLLGLVVSSAAAFAQDAKLLEKHSDWFAYSHAGSSGKVCYALSVPTQMRPGDRNHGDVFFFISTRPGEGVKDEPSFLVGYPFKDGISVVVDVDGNKFNMFTKNDGAWVDNAATEAQLVAAMKAGRQMSVEGESARGTKTSYSFSLSGVTAAISTASNACK</sequence>
<keyword evidence="3" id="KW-1185">Reference proteome</keyword>
<dbReference type="InterPro" id="IPR010642">
    <property type="entry name" value="Invasion_prot_B"/>
</dbReference>